<dbReference type="InterPro" id="IPR008271">
    <property type="entry name" value="Ser/Thr_kinase_AS"/>
</dbReference>
<dbReference type="InterPro" id="IPR000719">
    <property type="entry name" value="Prot_kinase_dom"/>
</dbReference>
<dbReference type="PROSITE" id="PS50011">
    <property type="entry name" value="PROTEIN_KINASE_DOM"/>
    <property type="match status" value="1"/>
</dbReference>
<keyword evidence="2" id="KW-0808">Transferase</keyword>
<dbReference type="PROSITE" id="PS00108">
    <property type="entry name" value="PROTEIN_KINASE_ST"/>
    <property type="match status" value="1"/>
</dbReference>
<dbReference type="CDD" id="cd06606">
    <property type="entry name" value="STKc_MAPKKK"/>
    <property type="match status" value="1"/>
</dbReference>
<evidence type="ECO:0000256" key="3">
    <source>
        <dbReference type="ARBA" id="ARBA00022741"/>
    </source>
</evidence>
<evidence type="ECO:0000256" key="2">
    <source>
        <dbReference type="ARBA" id="ARBA00022679"/>
    </source>
</evidence>
<keyword evidence="5 6" id="KW-0067">ATP-binding</keyword>
<dbReference type="PROSITE" id="PS00107">
    <property type="entry name" value="PROTEIN_KINASE_ATP"/>
    <property type="match status" value="1"/>
</dbReference>
<protein>
    <submittedName>
        <fullName evidence="9">Mitogen-activated protein kinase kinase kinase</fullName>
    </submittedName>
</protein>
<organism evidence="9">
    <name type="scientific">Tetraselmis sp. GSL018</name>
    <dbReference type="NCBI Taxonomy" id="582737"/>
    <lineage>
        <taxon>Eukaryota</taxon>
        <taxon>Viridiplantae</taxon>
        <taxon>Chlorophyta</taxon>
        <taxon>core chlorophytes</taxon>
        <taxon>Chlorodendrophyceae</taxon>
        <taxon>Chlorodendrales</taxon>
        <taxon>Chlorodendraceae</taxon>
        <taxon>Tetraselmis</taxon>
    </lineage>
</organism>
<feature type="compositionally biased region" description="Basic and acidic residues" evidence="7">
    <location>
        <begin position="39"/>
        <end position="68"/>
    </location>
</feature>
<evidence type="ECO:0000256" key="7">
    <source>
        <dbReference type="SAM" id="MobiDB-lite"/>
    </source>
</evidence>
<reference evidence="9" key="1">
    <citation type="submission" date="2014-05" db="EMBL/GenBank/DDBJ databases">
        <title>The transcriptome of the halophilic microalga Tetraselmis sp. GSL018 isolated from the Great Salt Lake, Utah.</title>
        <authorList>
            <person name="Jinkerson R.E."/>
            <person name="D'Adamo S."/>
            <person name="Posewitz M.C."/>
        </authorList>
    </citation>
    <scope>NUCLEOTIDE SEQUENCE</scope>
    <source>
        <strain evidence="9">GSL018</strain>
    </source>
</reference>
<evidence type="ECO:0000313" key="9">
    <source>
        <dbReference type="EMBL" id="JAC66210.1"/>
    </source>
</evidence>
<evidence type="ECO:0000256" key="5">
    <source>
        <dbReference type="ARBA" id="ARBA00022840"/>
    </source>
</evidence>
<keyword evidence="1" id="KW-0723">Serine/threonine-protein kinase</keyword>
<keyword evidence="3 6" id="KW-0547">Nucleotide-binding</keyword>
<evidence type="ECO:0000256" key="4">
    <source>
        <dbReference type="ARBA" id="ARBA00022777"/>
    </source>
</evidence>
<accession>A0A061R6C7</accession>
<dbReference type="GO" id="GO:0004674">
    <property type="term" value="F:protein serine/threonine kinase activity"/>
    <property type="evidence" value="ECO:0007669"/>
    <property type="project" value="UniProtKB-KW"/>
</dbReference>
<feature type="region of interest" description="Disordered" evidence="7">
    <location>
        <begin position="32"/>
        <end position="269"/>
    </location>
</feature>
<dbReference type="Gene3D" id="1.10.510.10">
    <property type="entry name" value="Transferase(Phosphotransferase) domain 1"/>
    <property type="match status" value="1"/>
</dbReference>
<dbReference type="InterPro" id="IPR011009">
    <property type="entry name" value="Kinase-like_dom_sf"/>
</dbReference>
<feature type="binding site" evidence="6">
    <location>
        <position position="337"/>
    </location>
    <ligand>
        <name>ATP</name>
        <dbReference type="ChEBI" id="CHEBI:30616"/>
    </ligand>
</feature>
<evidence type="ECO:0000256" key="1">
    <source>
        <dbReference type="ARBA" id="ARBA00022527"/>
    </source>
</evidence>
<dbReference type="PANTHER" id="PTHR11584:SF369">
    <property type="entry name" value="MITOGEN-ACTIVATED PROTEIN KINASE KINASE KINASE 19-RELATED"/>
    <property type="match status" value="1"/>
</dbReference>
<gene>
    <name evidence="9" type="primary">STE11</name>
    <name evidence="9" type="ORF">TSPGSL018_14227</name>
</gene>
<feature type="compositionally biased region" description="Basic and acidic residues" evidence="7">
    <location>
        <begin position="117"/>
        <end position="135"/>
    </location>
</feature>
<dbReference type="EMBL" id="GBEZ01020467">
    <property type="protein sequence ID" value="JAC66210.1"/>
    <property type="molecule type" value="Transcribed_RNA"/>
</dbReference>
<feature type="domain" description="Protein kinase" evidence="8">
    <location>
        <begin position="308"/>
        <end position="572"/>
    </location>
</feature>
<dbReference type="SMART" id="SM00220">
    <property type="entry name" value="S_TKc"/>
    <property type="match status" value="1"/>
</dbReference>
<keyword evidence="4 9" id="KW-0418">Kinase</keyword>
<dbReference type="InterPro" id="IPR017441">
    <property type="entry name" value="Protein_kinase_ATP_BS"/>
</dbReference>
<evidence type="ECO:0000259" key="8">
    <source>
        <dbReference type="PROSITE" id="PS50011"/>
    </source>
</evidence>
<dbReference type="AlphaFoldDB" id="A0A061R6C7"/>
<dbReference type="SUPFAM" id="SSF56112">
    <property type="entry name" value="Protein kinase-like (PK-like)"/>
    <property type="match status" value="1"/>
</dbReference>
<dbReference type="GO" id="GO:0005524">
    <property type="term" value="F:ATP binding"/>
    <property type="evidence" value="ECO:0007669"/>
    <property type="project" value="UniProtKB-UniRule"/>
</dbReference>
<name>A0A061R6C7_9CHLO</name>
<evidence type="ECO:0000256" key="6">
    <source>
        <dbReference type="PROSITE-ProRule" id="PRU10141"/>
    </source>
</evidence>
<dbReference type="Pfam" id="PF00069">
    <property type="entry name" value="Pkinase"/>
    <property type="match status" value="1"/>
</dbReference>
<dbReference type="PANTHER" id="PTHR11584">
    <property type="entry name" value="SERINE/THREONINE PROTEIN KINASE"/>
    <property type="match status" value="1"/>
</dbReference>
<proteinExistence type="predicted"/>
<feature type="compositionally biased region" description="Polar residues" evidence="7">
    <location>
        <begin position="197"/>
        <end position="210"/>
    </location>
</feature>
<sequence length="592" mass="63785">MGGDSAGGRPRALRQRHRCLRLCRVHGPSLCCGGRPLGHRPDPHRARGGHEALQRRGEDPVRACDQRGDGGAADSGRVKAGAAKERRPAPGNAAGGGGGPRAASDRGCRGPAAVSAAERDQREPYVAHEPRRDTESNPSRRSCEGPQPGVMLEDLVGHMERDASGTQPSKPPCGEALATKDPDTPPLLRDVTPPRSPSCQPTTPTATSQPKLPLTCRSDGQGEQATGWSPLPRLSYAGTASEHGSRPASGSRPGTGIFDPSGRPNNPRAAEAAARAAAAVGTPVTGLNQRAAQMFYQSIEVQTGDIVWTQGELLGEGAYGKVYAGLNQHTGELMAVKVLPLNMGSGASDENKLHLQALERELGMYRKFQHRHIVGYLAAHMDFKTNTMYMFLEYVPGGSISSMLQRFGAFSEELTRKFTRELLMGLEYLHGCKVIHRDLKGGNVLVTKSGRVKLADFGASKAYHEATITDGMKSIRGSVYWMAPEVIKGTGYGRRADIWSVGCTVLEMLTATHPWPDLDNHWSAMFHIAKAKSGPPIPKNVSGLCREFLESCLQVEAHRRPTATELLQHPFVCQIPNALREAEMARGLNHSL</sequence>